<comment type="caution">
    <text evidence="1">The sequence shown here is derived from an EMBL/GenBank/DDBJ whole genome shotgun (WGS) entry which is preliminary data.</text>
</comment>
<gene>
    <name evidence="1" type="ORF">CCMP2556_LOCUS27736</name>
</gene>
<sequence>MVFHGVATCWTHESYVFWYQFPWIFNMSQKTRSGLEAREIEAAGRTFLESYQNLNRMSIRRSELCWTMIPKWHAMAEMLQTVVREQRCNPRYYHTFCDEDMMAVLKGAMSHLVWCSSKKVPCLIWCGS</sequence>
<organism evidence="1 2">
    <name type="scientific">Durusdinium trenchii</name>
    <dbReference type="NCBI Taxonomy" id="1381693"/>
    <lineage>
        <taxon>Eukaryota</taxon>
        <taxon>Sar</taxon>
        <taxon>Alveolata</taxon>
        <taxon>Dinophyceae</taxon>
        <taxon>Suessiales</taxon>
        <taxon>Symbiodiniaceae</taxon>
        <taxon>Durusdinium</taxon>
    </lineage>
</organism>
<reference evidence="1 2" key="1">
    <citation type="submission" date="2024-02" db="EMBL/GenBank/DDBJ databases">
        <authorList>
            <person name="Chen Y."/>
            <person name="Shah S."/>
            <person name="Dougan E. K."/>
            <person name="Thang M."/>
            <person name="Chan C."/>
        </authorList>
    </citation>
    <scope>NUCLEOTIDE SEQUENCE [LARGE SCALE GENOMIC DNA]</scope>
</reference>
<keyword evidence="2" id="KW-1185">Reference proteome</keyword>
<evidence type="ECO:0000313" key="1">
    <source>
        <dbReference type="EMBL" id="CAK9055841.1"/>
    </source>
</evidence>
<accession>A0ABP0MWK2</accession>
<name>A0ABP0MWK2_9DINO</name>
<protein>
    <submittedName>
        <fullName evidence="1">Uncharacterized protein</fullName>
    </submittedName>
</protein>
<evidence type="ECO:0000313" key="2">
    <source>
        <dbReference type="Proteomes" id="UP001642484"/>
    </source>
</evidence>
<dbReference type="Proteomes" id="UP001642484">
    <property type="component" value="Unassembled WGS sequence"/>
</dbReference>
<dbReference type="EMBL" id="CAXAMN010020224">
    <property type="protein sequence ID" value="CAK9055841.1"/>
    <property type="molecule type" value="Genomic_DNA"/>
</dbReference>
<proteinExistence type="predicted"/>